<dbReference type="Pfam" id="PF09428">
    <property type="entry name" value="DUF2011"/>
    <property type="match status" value="1"/>
</dbReference>
<keyword evidence="3" id="KW-1185">Reference proteome</keyword>
<feature type="region of interest" description="Disordered" evidence="1">
    <location>
        <begin position="166"/>
        <end position="247"/>
    </location>
</feature>
<feature type="compositionally biased region" description="Basic residues" evidence="1">
    <location>
        <begin position="171"/>
        <end position="185"/>
    </location>
</feature>
<name>A0ABR0EWR1_ZASCE</name>
<feature type="compositionally biased region" description="Basic residues" evidence="1">
    <location>
        <begin position="212"/>
        <end position="229"/>
    </location>
</feature>
<comment type="caution">
    <text evidence="2">The sequence shown here is derived from an EMBL/GenBank/DDBJ whole genome shotgun (WGS) entry which is preliminary data.</text>
</comment>
<feature type="compositionally biased region" description="Basic and acidic residues" evidence="1">
    <location>
        <begin position="1"/>
        <end position="10"/>
    </location>
</feature>
<dbReference type="InterPro" id="IPR018555">
    <property type="entry name" value="C630.06c-like"/>
</dbReference>
<evidence type="ECO:0000313" key="2">
    <source>
        <dbReference type="EMBL" id="KAK4506079.1"/>
    </source>
</evidence>
<gene>
    <name evidence="2" type="ORF">PRZ48_004044</name>
</gene>
<protein>
    <submittedName>
        <fullName evidence="2">Uncharacterized protein</fullName>
    </submittedName>
</protein>
<organism evidence="2 3">
    <name type="scientific">Zasmidium cellare</name>
    <name type="common">Wine cellar mold</name>
    <name type="synonym">Racodium cellare</name>
    <dbReference type="NCBI Taxonomy" id="395010"/>
    <lineage>
        <taxon>Eukaryota</taxon>
        <taxon>Fungi</taxon>
        <taxon>Dikarya</taxon>
        <taxon>Ascomycota</taxon>
        <taxon>Pezizomycotina</taxon>
        <taxon>Dothideomycetes</taxon>
        <taxon>Dothideomycetidae</taxon>
        <taxon>Mycosphaerellales</taxon>
        <taxon>Mycosphaerellaceae</taxon>
        <taxon>Zasmidium</taxon>
    </lineage>
</organism>
<feature type="region of interest" description="Disordered" evidence="1">
    <location>
        <begin position="1"/>
        <end position="23"/>
    </location>
</feature>
<reference evidence="2 3" key="1">
    <citation type="journal article" date="2023" name="G3 (Bethesda)">
        <title>A chromosome-level genome assembly of Zasmidium syzygii isolated from banana leaves.</title>
        <authorList>
            <person name="van Westerhoven A.C."/>
            <person name="Mehrabi R."/>
            <person name="Talebi R."/>
            <person name="Steentjes M.B.F."/>
            <person name="Corcolon B."/>
            <person name="Chong P.A."/>
            <person name="Kema G.H.J."/>
            <person name="Seidl M.F."/>
        </authorList>
    </citation>
    <scope>NUCLEOTIDE SEQUENCE [LARGE SCALE GENOMIC DNA]</scope>
    <source>
        <strain evidence="2 3">P124</strain>
    </source>
</reference>
<evidence type="ECO:0000313" key="3">
    <source>
        <dbReference type="Proteomes" id="UP001305779"/>
    </source>
</evidence>
<sequence>MERVVDRSELLSEASTAPSSPDIKNLKSLEEFEFVSHDNKVTEPDQGQNADDDEMDFLLFAPSTNQANDTAELAKIRVQTPPLTIGEPGFVVPDRDDGYYFTKELSPEAKAILSQAAVTGEDVLSRSRSSWPGSSYPWKVLQINNTKRQRIILSNSNTLFAKLCDHPTDAKRRRPGKKARVKVRTKAAAAKARKDENRKAAEEKEAEEREKRTRRNREKKVKKKQREKAKKSETAVAEEDEMSQGLD</sequence>
<feature type="compositionally biased region" description="Acidic residues" evidence="1">
    <location>
        <begin position="236"/>
        <end position="247"/>
    </location>
</feature>
<dbReference type="EMBL" id="JAXOVC010000002">
    <property type="protein sequence ID" value="KAK4506079.1"/>
    <property type="molecule type" value="Genomic_DNA"/>
</dbReference>
<proteinExistence type="predicted"/>
<feature type="compositionally biased region" description="Basic and acidic residues" evidence="1">
    <location>
        <begin position="192"/>
        <end position="211"/>
    </location>
</feature>
<accession>A0ABR0EWR1</accession>
<evidence type="ECO:0000256" key="1">
    <source>
        <dbReference type="SAM" id="MobiDB-lite"/>
    </source>
</evidence>
<dbReference type="Proteomes" id="UP001305779">
    <property type="component" value="Unassembled WGS sequence"/>
</dbReference>